<dbReference type="Proteomes" id="UP000229433">
    <property type="component" value="Unassembled WGS sequence"/>
</dbReference>
<evidence type="ECO:0000313" key="3">
    <source>
        <dbReference type="Proteomes" id="UP000229433"/>
    </source>
</evidence>
<evidence type="ECO:0000259" key="1">
    <source>
        <dbReference type="SMART" id="SM00953"/>
    </source>
</evidence>
<keyword evidence="3" id="KW-1185">Reference proteome</keyword>
<evidence type="ECO:0000313" key="2">
    <source>
        <dbReference type="EMBL" id="PHQ30538.1"/>
    </source>
</evidence>
<proteinExistence type="predicted"/>
<sequence length="152" mass="17123">MIVYRLSREKYADSLSGKGAALRGARWNSKGVEILYTAQSRALALAEIAVHLSLSALPKDFMMLEIEIPDSLAIKTLPASELPKFWNDFPYNLNTQQFGDQFISDGKFAILKVPSAVVQGDFNYLINLNHPDAKDIKIQSQTHFPLDKRLFH</sequence>
<gene>
    <name evidence="2" type="ORF">CJ305_06170</name>
</gene>
<dbReference type="AlphaFoldDB" id="A0A2G1VUS9"/>
<reference evidence="2 3" key="1">
    <citation type="submission" date="2017-08" db="EMBL/GenBank/DDBJ databases">
        <title>The whole genome shortgun sequences of strain Leeuwenhoekiella nanhaiensis G18 from the South China Sea.</title>
        <authorList>
            <person name="Liu Q."/>
        </authorList>
    </citation>
    <scope>NUCLEOTIDE SEQUENCE [LARGE SCALE GENOMIC DNA]</scope>
    <source>
        <strain evidence="2 3">G18</strain>
    </source>
</reference>
<name>A0A2G1VUS9_9FLAO</name>
<dbReference type="SMART" id="SM00953">
    <property type="entry name" value="RES"/>
    <property type="match status" value="1"/>
</dbReference>
<accession>A0A2G1VUS9</accession>
<dbReference type="InterPro" id="IPR014914">
    <property type="entry name" value="RES_dom"/>
</dbReference>
<protein>
    <submittedName>
        <fullName evidence="2">RES superfamily protein</fullName>
    </submittedName>
</protein>
<dbReference type="Pfam" id="PF08808">
    <property type="entry name" value="RES"/>
    <property type="match status" value="1"/>
</dbReference>
<dbReference type="EMBL" id="NQXA01000002">
    <property type="protein sequence ID" value="PHQ30538.1"/>
    <property type="molecule type" value="Genomic_DNA"/>
</dbReference>
<feature type="domain" description="RES" evidence="1">
    <location>
        <begin position="14"/>
        <end position="140"/>
    </location>
</feature>
<comment type="caution">
    <text evidence="2">The sequence shown here is derived from an EMBL/GenBank/DDBJ whole genome shotgun (WGS) entry which is preliminary data.</text>
</comment>
<dbReference type="OrthoDB" id="9789501at2"/>
<organism evidence="2 3">
    <name type="scientific">Leeuwenhoekiella nanhaiensis</name>
    <dbReference type="NCBI Taxonomy" id="1655491"/>
    <lineage>
        <taxon>Bacteria</taxon>
        <taxon>Pseudomonadati</taxon>
        <taxon>Bacteroidota</taxon>
        <taxon>Flavobacteriia</taxon>
        <taxon>Flavobacteriales</taxon>
        <taxon>Flavobacteriaceae</taxon>
        <taxon>Leeuwenhoekiella</taxon>
    </lineage>
</organism>
<dbReference type="RefSeq" id="WP_099645371.1">
    <property type="nucleotide sequence ID" value="NZ_KZ319288.1"/>
</dbReference>